<dbReference type="OrthoDB" id="5421601at2759"/>
<evidence type="ECO:0000313" key="3">
    <source>
        <dbReference type="Proteomes" id="UP000309340"/>
    </source>
</evidence>
<dbReference type="InterPro" id="IPR001810">
    <property type="entry name" value="F-box_dom"/>
</dbReference>
<gene>
    <name evidence="2" type="ORF">B0A55_02066</name>
</gene>
<accession>A0A4U0Y1H8</accession>
<feature type="domain" description="F-box" evidence="1">
    <location>
        <begin position="1"/>
        <end position="50"/>
    </location>
</feature>
<dbReference type="SUPFAM" id="SSF52047">
    <property type="entry name" value="RNI-like"/>
    <property type="match status" value="1"/>
</dbReference>
<dbReference type="STRING" id="329884.A0A4U0Y1H8"/>
<dbReference type="PROSITE" id="PS50181">
    <property type="entry name" value="FBOX"/>
    <property type="match status" value="1"/>
</dbReference>
<evidence type="ECO:0000259" key="1">
    <source>
        <dbReference type="PROSITE" id="PS50181"/>
    </source>
</evidence>
<dbReference type="Proteomes" id="UP000309340">
    <property type="component" value="Unassembled WGS sequence"/>
</dbReference>
<protein>
    <recommendedName>
        <fullName evidence="1">F-box domain-containing protein</fullName>
    </recommendedName>
</protein>
<name>A0A4U0Y1H8_9PEZI</name>
<dbReference type="Gene3D" id="3.80.10.10">
    <property type="entry name" value="Ribonuclease Inhibitor"/>
    <property type="match status" value="1"/>
</dbReference>
<evidence type="ECO:0000313" key="2">
    <source>
        <dbReference type="EMBL" id="TKA81395.1"/>
    </source>
</evidence>
<comment type="caution">
    <text evidence="2">The sequence shown here is derived from an EMBL/GenBank/DDBJ whole genome shotgun (WGS) entry which is preliminary data.</text>
</comment>
<organism evidence="2 3">
    <name type="scientific">Friedmanniomyces simplex</name>
    <dbReference type="NCBI Taxonomy" id="329884"/>
    <lineage>
        <taxon>Eukaryota</taxon>
        <taxon>Fungi</taxon>
        <taxon>Dikarya</taxon>
        <taxon>Ascomycota</taxon>
        <taxon>Pezizomycotina</taxon>
        <taxon>Dothideomycetes</taxon>
        <taxon>Dothideomycetidae</taxon>
        <taxon>Mycosphaerellales</taxon>
        <taxon>Teratosphaeriaceae</taxon>
        <taxon>Friedmanniomyces</taxon>
    </lineage>
</organism>
<dbReference type="InterPro" id="IPR032675">
    <property type="entry name" value="LRR_dom_sf"/>
</dbReference>
<dbReference type="EMBL" id="NAJQ01000052">
    <property type="protein sequence ID" value="TKA81395.1"/>
    <property type="molecule type" value="Genomic_DNA"/>
</dbReference>
<proteinExistence type="predicted"/>
<sequence length="504" mass="56906">MSLLALPVELLDVIIGHTLPDGLESFALSCKTVRTVGKNHIRTHDTYKRRWAHFVHQDDPDVKVPLELLLAIAEDPLIAAYIQKADFWHRTLGPEEADARAEHVVSDEASMAEIRKVVRQSRYLALAQQNPDLWLERLQRDTGREDSHWQVNMATVMLLTMLPHLKELTLPVTWKDLPDPGAKHLRRLDSDWSATNLWSVLDIITREATSRPASAASLSRLERILPHAKCTYGQRNALQELGPFLSIPSLTELYASNCVAVRDGNTGIPFEWRYPDHTSNLRRIELAGCCIDSEGIAEFVRHTPQLTTLKYSHHTKWHGCQHDWSAGEFVRAVEKHCGATLKELTIAINVAHGMIETGVVSLQGFQRLETVELDVLVFAGPSPESGERQGIVGTPQNKWKVSDIPRLADILPATIRQAGLFSATDTVEAPKDADFHEQPATLSERSESAERQWQDLKDSAMRTNDEREIKRLFNSRLVGSGEGWPQPRPPWGQTFQKRFRVLQD</sequence>
<reference evidence="2 3" key="1">
    <citation type="submission" date="2017-03" db="EMBL/GenBank/DDBJ databases">
        <title>Genomes of endolithic fungi from Antarctica.</title>
        <authorList>
            <person name="Coleine C."/>
            <person name="Masonjones S."/>
            <person name="Stajich J.E."/>
        </authorList>
    </citation>
    <scope>NUCLEOTIDE SEQUENCE [LARGE SCALE GENOMIC DNA]</scope>
    <source>
        <strain evidence="2 3">CCFEE 5184</strain>
    </source>
</reference>
<dbReference type="AlphaFoldDB" id="A0A4U0Y1H8"/>
<keyword evidence="3" id="KW-1185">Reference proteome</keyword>